<evidence type="ECO:0000256" key="9">
    <source>
        <dbReference type="ARBA" id="ARBA00023136"/>
    </source>
</evidence>
<dbReference type="GO" id="GO:0016887">
    <property type="term" value="F:ATP hydrolysis activity"/>
    <property type="evidence" value="ECO:0007669"/>
    <property type="project" value="InterPro"/>
</dbReference>
<dbReference type="CDD" id="cd03216">
    <property type="entry name" value="ABC_Carb_Monos_I"/>
    <property type="match status" value="1"/>
</dbReference>
<dbReference type="PROSITE" id="PS50893">
    <property type="entry name" value="ABC_TRANSPORTER_2"/>
    <property type="match status" value="2"/>
</dbReference>
<dbReference type="CDD" id="cd03215">
    <property type="entry name" value="ABC_Carb_Monos_II"/>
    <property type="match status" value="1"/>
</dbReference>
<feature type="domain" description="ABC transporter" evidence="10">
    <location>
        <begin position="6"/>
        <end position="241"/>
    </location>
</feature>
<dbReference type="Proteomes" id="UP001158066">
    <property type="component" value="Unassembled WGS sequence"/>
</dbReference>
<dbReference type="FunFam" id="3.40.50.300:FF:000127">
    <property type="entry name" value="Ribose import ATP-binding protein RbsA"/>
    <property type="match status" value="1"/>
</dbReference>
<protein>
    <submittedName>
        <fullName evidence="11">Monosaccharide ABC transporter ATP-binding protein, CUT2 family</fullName>
    </submittedName>
</protein>
<dbReference type="SUPFAM" id="SSF52540">
    <property type="entry name" value="P-loop containing nucleoside triphosphate hydrolases"/>
    <property type="match status" value="2"/>
</dbReference>
<keyword evidence="8" id="KW-1278">Translocase</keyword>
<dbReference type="GO" id="GO:0005524">
    <property type="term" value="F:ATP binding"/>
    <property type="evidence" value="ECO:0007669"/>
    <property type="project" value="UniProtKB-KW"/>
</dbReference>
<keyword evidence="3" id="KW-1003">Cell membrane</keyword>
<dbReference type="EMBL" id="FXUF01000011">
    <property type="protein sequence ID" value="SMP63434.1"/>
    <property type="molecule type" value="Genomic_DNA"/>
</dbReference>
<comment type="subcellular location">
    <subcellularLocation>
        <location evidence="1">Cell membrane</location>
        <topology evidence="1">Peripheral membrane protein</topology>
    </subcellularLocation>
</comment>
<dbReference type="PANTHER" id="PTHR43790">
    <property type="entry name" value="CARBOHYDRATE TRANSPORT ATP-BINDING PROTEIN MG119-RELATED"/>
    <property type="match status" value="1"/>
</dbReference>
<sequence>MGNFIVELENVSKGFPGVKALDHVSLQLRAGEVLALLGENGAGKSTLMKILSGVYTMDEGTMKIFGEMVTEMNPVAAQELGIAIIHQELNMCDHLTVAQNIFLGREVTKKGILSDAEMNQKASEILSSLSMDIDPDTVLGDLSVSKQQMVEIAKALSTNARILIMDEPTSALTSQEIDELFTIINRLKNEGCGIVYISHRLEELQHIVDRVMILRDGQYITSMDFKDTSIQEVIAHMVGREITEKFPRVNRSVGRKIFEVQHLNAGKLVKDISFSLYEGEIVGIAGLMGAGRTETTRAIFGADAKESGTIIIDGEVVEINQPIDAINAGIVLAPENRKKDGLCTKLSIKDNIALPNLDMMVNPLGIVNTKKEEEMTVKAIKNLDIRLANSDVDAESLSGGNQQKVVVGKWLARNSRVVIFDEPTRGIDVGSKVEIYNIMNALKSQGIGVIFVSSEMPEILGISDRILVMADGRITKELDIEEATQDSILAYATQFDKKIHHDIA</sequence>
<dbReference type="GO" id="GO:0005886">
    <property type="term" value="C:plasma membrane"/>
    <property type="evidence" value="ECO:0007669"/>
    <property type="project" value="UniProtKB-SubCell"/>
</dbReference>
<dbReference type="AlphaFoldDB" id="A0AA45WXC6"/>
<reference evidence="11" key="1">
    <citation type="submission" date="2017-05" db="EMBL/GenBank/DDBJ databases">
        <authorList>
            <person name="Varghese N."/>
            <person name="Submissions S."/>
        </authorList>
    </citation>
    <scope>NUCLEOTIDE SEQUENCE</scope>
    <source>
        <strain evidence="11">Su22</strain>
    </source>
</reference>
<keyword evidence="6" id="KW-0547">Nucleotide-binding</keyword>
<evidence type="ECO:0000313" key="11">
    <source>
        <dbReference type="EMBL" id="SMP63434.1"/>
    </source>
</evidence>
<evidence type="ECO:0000256" key="1">
    <source>
        <dbReference type="ARBA" id="ARBA00004202"/>
    </source>
</evidence>
<dbReference type="InterPro" id="IPR017871">
    <property type="entry name" value="ABC_transporter-like_CS"/>
</dbReference>
<accession>A0AA45WXC6</accession>
<evidence type="ECO:0000313" key="12">
    <source>
        <dbReference type="Proteomes" id="UP001158066"/>
    </source>
</evidence>
<proteinExistence type="predicted"/>
<keyword evidence="4" id="KW-0762">Sugar transport</keyword>
<dbReference type="InterPro" id="IPR003593">
    <property type="entry name" value="AAA+_ATPase"/>
</dbReference>
<dbReference type="Gene3D" id="3.40.50.300">
    <property type="entry name" value="P-loop containing nucleotide triphosphate hydrolases"/>
    <property type="match status" value="2"/>
</dbReference>
<evidence type="ECO:0000256" key="3">
    <source>
        <dbReference type="ARBA" id="ARBA00022475"/>
    </source>
</evidence>
<evidence type="ECO:0000256" key="6">
    <source>
        <dbReference type="ARBA" id="ARBA00022741"/>
    </source>
</evidence>
<dbReference type="PANTHER" id="PTHR43790:SF3">
    <property type="entry name" value="D-ALLOSE IMPORT ATP-BINDING PROTEIN ALSA-RELATED"/>
    <property type="match status" value="1"/>
</dbReference>
<gene>
    <name evidence="11" type="ORF">SAMN06296020_11120</name>
</gene>
<evidence type="ECO:0000256" key="8">
    <source>
        <dbReference type="ARBA" id="ARBA00022967"/>
    </source>
</evidence>
<evidence type="ECO:0000259" key="10">
    <source>
        <dbReference type="PROSITE" id="PS50893"/>
    </source>
</evidence>
<dbReference type="Pfam" id="PF00005">
    <property type="entry name" value="ABC_tran"/>
    <property type="match status" value="2"/>
</dbReference>
<evidence type="ECO:0000256" key="2">
    <source>
        <dbReference type="ARBA" id="ARBA00022448"/>
    </source>
</evidence>
<evidence type="ECO:0000256" key="4">
    <source>
        <dbReference type="ARBA" id="ARBA00022597"/>
    </source>
</evidence>
<keyword evidence="5" id="KW-0677">Repeat</keyword>
<organism evidence="11 12">
    <name type="scientific">Anoxynatronum buryatiense</name>
    <dbReference type="NCBI Taxonomy" id="489973"/>
    <lineage>
        <taxon>Bacteria</taxon>
        <taxon>Bacillati</taxon>
        <taxon>Bacillota</taxon>
        <taxon>Clostridia</taxon>
        <taxon>Eubacteriales</taxon>
        <taxon>Clostridiaceae</taxon>
        <taxon>Anoxynatronum</taxon>
    </lineage>
</organism>
<keyword evidence="12" id="KW-1185">Reference proteome</keyword>
<evidence type="ECO:0000256" key="5">
    <source>
        <dbReference type="ARBA" id="ARBA00022737"/>
    </source>
</evidence>
<feature type="domain" description="ABC transporter" evidence="10">
    <location>
        <begin position="244"/>
        <end position="496"/>
    </location>
</feature>
<dbReference type="InterPro" id="IPR003439">
    <property type="entry name" value="ABC_transporter-like_ATP-bd"/>
</dbReference>
<name>A0AA45WXC6_9CLOT</name>
<comment type="caution">
    <text evidence="11">The sequence shown here is derived from an EMBL/GenBank/DDBJ whole genome shotgun (WGS) entry which is preliminary data.</text>
</comment>
<dbReference type="SMART" id="SM00382">
    <property type="entry name" value="AAA"/>
    <property type="match status" value="2"/>
</dbReference>
<keyword evidence="7 11" id="KW-0067">ATP-binding</keyword>
<dbReference type="RefSeq" id="WP_283409943.1">
    <property type="nucleotide sequence ID" value="NZ_FXUF01000011.1"/>
</dbReference>
<keyword evidence="9" id="KW-0472">Membrane</keyword>
<dbReference type="InterPro" id="IPR050107">
    <property type="entry name" value="ABC_carbohydrate_import_ATPase"/>
</dbReference>
<dbReference type="InterPro" id="IPR027417">
    <property type="entry name" value="P-loop_NTPase"/>
</dbReference>
<keyword evidence="2" id="KW-0813">Transport</keyword>
<dbReference type="PROSITE" id="PS00211">
    <property type="entry name" value="ABC_TRANSPORTER_1"/>
    <property type="match status" value="1"/>
</dbReference>
<evidence type="ECO:0000256" key="7">
    <source>
        <dbReference type="ARBA" id="ARBA00022840"/>
    </source>
</evidence>